<dbReference type="InterPro" id="IPR007110">
    <property type="entry name" value="Ig-like_dom"/>
</dbReference>
<organism evidence="5 6">
    <name type="scientific">Melipona quadrifasciata</name>
    <dbReference type="NCBI Taxonomy" id="166423"/>
    <lineage>
        <taxon>Eukaryota</taxon>
        <taxon>Metazoa</taxon>
        <taxon>Ecdysozoa</taxon>
        <taxon>Arthropoda</taxon>
        <taxon>Hexapoda</taxon>
        <taxon>Insecta</taxon>
        <taxon>Pterygota</taxon>
        <taxon>Neoptera</taxon>
        <taxon>Endopterygota</taxon>
        <taxon>Hymenoptera</taxon>
        <taxon>Apocrita</taxon>
        <taxon>Aculeata</taxon>
        <taxon>Apoidea</taxon>
        <taxon>Anthophila</taxon>
        <taxon>Apidae</taxon>
        <taxon>Melipona</taxon>
    </lineage>
</organism>
<keyword evidence="6" id="KW-1185">Reference proteome</keyword>
<dbReference type="PROSITE" id="PS50835">
    <property type="entry name" value="IG_LIKE"/>
    <property type="match status" value="1"/>
</dbReference>
<dbReference type="InterPro" id="IPR013783">
    <property type="entry name" value="Ig-like_fold"/>
</dbReference>
<dbReference type="Gene3D" id="2.60.40.10">
    <property type="entry name" value="Immunoglobulins"/>
    <property type="match status" value="2"/>
</dbReference>
<evidence type="ECO:0000256" key="2">
    <source>
        <dbReference type="ARBA" id="ARBA00023157"/>
    </source>
</evidence>
<dbReference type="OrthoDB" id="10012075at2759"/>
<proteinExistence type="predicted"/>
<name>A0A0M8ZSX7_9HYME</name>
<protein>
    <submittedName>
        <fullName evidence="5">Lachesin</fullName>
    </submittedName>
</protein>
<dbReference type="PANTHER" id="PTHR12231:SF272">
    <property type="entry name" value="DPR-INTERACTING PROTEIN THETA"/>
    <property type="match status" value="1"/>
</dbReference>
<evidence type="ECO:0000256" key="3">
    <source>
        <dbReference type="ARBA" id="ARBA00023319"/>
    </source>
</evidence>
<dbReference type="GO" id="GO:0043005">
    <property type="term" value="C:neuron projection"/>
    <property type="evidence" value="ECO:0007669"/>
    <property type="project" value="TreeGrafter"/>
</dbReference>
<dbReference type="STRING" id="166423.A0A0M8ZSX7"/>
<feature type="domain" description="Ig-like" evidence="4">
    <location>
        <begin position="419"/>
        <end position="483"/>
    </location>
</feature>
<keyword evidence="3" id="KW-0393">Immunoglobulin domain</keyword>
<reference evidence="5 6" key="1">
    <citation type="submission" date="2015-07" db="EMBL/GenBank/DDBJ databases">
        <title>The genome of Melipona quadrifasciata.</title>
        <authorList>
            <person name="Pan H."/>
            <person name="Kapheim K."/>
        </authorList>
    </citation>
    <scope>NUCLEOTIDE SEQUENCE [LARGE SCALE GENOMIC DNA]</scope>
    <source>
        <strain evidence="5">0111107301</strain>
        <tissue evidence="5">Whole body</tissue>
    </source>
</reference>
<keyword evidence="2" id="KW-1015">Disulfide bond</keyword>
<accession>A0A0M8ZSX7</accession>
<dbReference type="EMBL" id="KQ435859">
    <property type="protein sequence ID" value="KOX70475.1"/>
    <property type="molecule type" value="Genomic_DNA"/>
</dbReference>
<evidence type="ECO:0000313" key="5">
    <source>
        <dbReference type="EMBL" id="KOX70475.1"/>
    </source>
</evidence>
<evidence type="ECO:0000259" key="4">
    <source>
        <dbReference type="PROSITE" id="PS50835"/>
    </source>
</evidence>
<dbReference type="AlphaFoldDB" id="A0A0M8ZSX7"/>
<sequence>MEHVSQALTRNTDSAIEFLLHLDVRVPVVETVDVKTVAFNVTLYLPRFGTPLNNLTVSVGREAVFTCIVENLGPYKELSGDEIPINLESHLADIFHSFSTLRSYKKQELDMLMILRRLRFLVKQQHTCCRTIHETEASVIKEEMPLKKNTFRITFPVSPEILAFVRTLPKFPKRKITHNINLIHDIPQSVSYCLILRKLFTSLFSLVLVLRTMCLIRKSLSQRLRIKIYRYYSSLPLGALKNFALRISDSRLVEWINVTDLNLNGLGYVFSKVCAKSITTKNTDKEKKIAGLVPHLLENPLANDTNGIQTESLMKLLTETILFKVAWLRVDTQTILTIATHVITKNHRIAVTHSGHRRWCLHIRDTKETDRGWYMCQVNTDPMSSNTGFLEVVEMRDTKTVYDEQYEVCQMSLLRIIPPDILDDSTSTDMEVQEGSNVTLRCAATGTPKPKVTWRREIGGTIAQSNSHEESSYVQRRNEELEILVAGNWKLETKLAVGV</sequence>
<gene>
    <name evidence="5" type="ORF">WN51_02531</name>
</gene>
<dbReference type="PANTHER" id="PTHR12231">
    <property type="entry name" value="CTX-RELATED TYPE I TRANSMEMBRANE PROTEIN"/>
    <property type="match status" value="1"/>
</dbReference>
<dbReference type="InterPro" id="IPR036179">
    <property type="entry name" value="Ig-like_dom_sf"/>
</dbReference>
<dbReference type="Pfam" id="PF13927">
    <property type="entry name" value="Ig_3"/>
    <property type="match status" value="1"/>
</dbReference>
<evidence type="ECO:0000256" key="1">
    <source>
        <dbReference type="ARBA" id="ARBA00022737"/>
    </source>
</evidence>
<dbReference type="SUPFAM" id="SSF48726">
    <property type="entry name" value="Immunoglobulin"/>
    <property type="match status" value="2"/>
</dbReference>
<dbReference type="Proteomes" id="UP000053105">
    <property type="component" value="Unassembled WGS sequence"/>
</dbReference>
<keyword evidence="1" id="KW-0677">Repeat</keyword>
<dbReference type="InterPro" id="IPR051170">
    <property type="entry name" value="Neural/epithelial_adhesion"/>
</dbReference>
<evidence type="ECO:0000313" key="6">
    <source>
        <dbReference type="Proteomes" id="UP000053105"/>
    </source>
</evidence>